<proteinExistence type="predicted"/>
<feature type="transmembrane region" description="Helical" evidence="1">
    <location>
        <begin position="83"/>
        <end position="100"/>
    </location>
</feature>
<organism evidence="2">
    <name type="scientific">Archaeoglobus fulgidus</name>
    <dbReference type="NCBI Taxonomy" id="2234"/>
    <lineage>
        <taxon>Archaea</taxon>
        <taxon>Methanobacteriati</taxon>
        <taxon>Methanobacteriota</taxon>
        <taxon>Archaeoglobi</taxon>
        <taxon>Archaeoglobales</taxon>
        <taxon>Archaeoglobaceae</taxon>
        <taxon>Archaeoglobus</taxon>
    </lineage>
</organism>
<feature type="transmembrane region" description="Helical" evidence="1">
    <location>
        <begin position="252"/>
        <end position="274"/>
    </location>
</feature>
<sequence>MSPDPIVSASLFILLGLVLILPFKVKKVEENLEPFFLVMGIIVVTVTHFALVTYAEIPMWTPTLVTHALESPIGIVKIGEIPVLGIFQVVLIVGLVIYFFNKPIYLALLKLMKKIGMRAFAFVFITLFGLISSLISVIVSSVILAEIALAMPLERKKKLEFIVIACFSLGLGAALTPVGEPLSTIAVRKLAGPPYYADFFYLLNLLGIYIIPGVVVLGIYGAYRIGNAKIEKLEVPEYTESIRAVVMRAVRVYVFVTALELLGAGCVPIIVWYISHVPPVALYWVNIISAFLDNATLTAAEIGPSLTEFQIKSALMGLLISGGMLIPGNIPNIVAAARMKITMSEWARLGVPIGFVLMVVYFVILHVPELF</sequence>
<feature type="transmembrane region" description="Helical" evidence="1">
    <location>
        <begin position="35"/>
        <end position="53"/>
    </location>
</feature>
<protein>
    <submittedName>
        <fullName evidence="2">DUF1646 domain-containing protein</fullName>
    </submittedName>
</protein>
<dbReference type="InterPro" id="IPR012443">
    <property type="entry name" value="DUF1646"/>
</dbReference>
<dbReference type="Pfam" id="PF07854">
    <property type="entry name" value="DUF1646"/>
    <property type="match status" value="1"/>
</dbReference>
<feature type="transmembrane region" description="Helical" evidence="1">
    <location>
        <begin position="349"/>
        <end position="367"/>
    </location>
</feature>
<evidence type="ECO:0000256" key="1">
    <source>
        <dbReference type="SAM" id="Phobius"/>
    </source>
</evidence>
<keyword evidence="1" id="KW-1133">Transmembrane helix</keyword>
<keyword evidence="1" id="KW-0812">Transmembrane</keyword>
<accession>A0A7J3LZC6</accession>
<keyword evidence="1" id="KW-0472">Membrane</keyword>
<dbReference type="AlphaFoldDB" id="A0A7J3LZC6"/>
<gene>
    <name evidence="2" type="ORF">ENT52_00175</name>
</gene>
<dbReference type="PIRSF" id="PIRSF019205">
    <property type="entry name" value="DUF1646"/>
    <property type="match status" value="1"/>
</dbReference>
<dbReference type="EMBL" id="DSYZ01000006">
    <property type="protein sequence ID" value="HGT82142.1"/>
    <property type="molecule type" value="Genomic_DNA"/>
</dbReference>
<feature type="transmembrane region" description="Helical" evidence="1">
    <location>
        <begin position="199"/>
        <end position="223"/>
    </location>
</feature>
<evidence type="ECO:0000313" key="2">
    <source>
        <dbReference type="EMBL" id="HGT82142.1"/>
    </source>
</evidence>
<feature type="transmembrane region" description="Helical" evidence="1">
    <location>
        <begin position="314"/>
        <end position="337"/>
    </location>
</feature>
<name>A0A7J3LZC6_ARCFL</name>
<feature type="transmembrane region" description="Helical" evidence="1">
    <location>
        <begin position="6"/>
        <end position="23"/>
    </location>
</feature>
<feature type="transmembrane region" description="Helical" evidence="1">
    <location>
        <begin position="120"/>
        <end position="149"/>
    </location>
</feature>
<reference evidence="2" key="1">
    <citation type="journal article" date="2020" name="mSystems">
        <title>Genome- and Community-Level Interaction Insights into Carbon Utilization and Element Cycling Functions of Hydrothermarchaeota in Hydrothermal Sediment.</title>
        <authorList>
            <person name="Zhou Z."/>
            <person name="Liu Y."/>
            <person name="Xu W."/>
            <person name="Pan J."/>
            <person name="Luo Z.H."/>
            <person name="Li M."/>
        </authorList>
    </citation>
    <scope>NUCLEOTIDE SEQUENCE [LARGE SCALE GENOMIC DNA]</scope>
    <source>
        <strain evidence="2">SpSt-587</strain>
    </source>
</reference>
<comment type="caution">
    <text evidence="2">The sequence shown here is derived from an EMBL/GenBank/DDBJ whole genome shotgun (WGS) entry which is preliminary data.</text>
</comment>